<gene>
    <name evidence="1" type="ordered locus">TT_C0069</name>
</gene>
<dbReference type="HOGENOM" id="CLU_1795578_0_0_0"/>
<organism evidence="1 2">
    <name type="scientific">Thermus thermophilus (strain ATCC BAA-163 / DSM 7039 / HB27)</name>
    <dbReference type="NCBI Taxonomy" id="262724"/>
    <lineage>
        <taxon>Bacteria</taxon>
        <taxon>Thermotogati</taxon>
        <taxon>Deinococcota</taxon>
        <taxon>Deinococci</taxon>
        <taxon>Thermales</taxon>
        <taxon>Thermaceae</taxon>
        <taxon>Thermus</taxon>
    </lineage>
</organism>
<dbReference type="Proteomes" id="UP000000592">
    <property type="component" value="Chromosome"/>
</dbReference>
<dbReference type="KEGG" id="tth:TT_C0069"/>
<sequence length="173" mass="18012">MRSWPSSGRSGRSGAWSGPSPRGILDAMRRLLVVLLALFGLASAQGAIGMRFGYGEGLGLTFGAGMENRLRQNLSGRLAADLAPEAPGVALEALLLFKPDLGQYDPALKGLLPYVGGGLAGVVGPAPTLGVSLALGLEGLLDPTTGLFAEAAYVYGFADFPKLWRFAFGVNFR</sequence>
<evidence type="ECO:0000313" key="1">
    <source>
        <dbReference type="EMBL" id="AAS80417.1"/>
    </source>
</evidence>
<name>Q72LJ0_THET2</name>
<dbReference type="EMBL" id="AE017221">
    <property type="protein sequence ID" value="AAS80417.1"/>
    <property type="molecule type" value="Genomic_DNA"/>
</dbReference>
<evidence type="ECO:0000313" key="2">
    <source>
        <dbReference type="Proteomes" id="UP000000592"/>
    </source>
</evidence>
<accession>Q72LJ0</accession>
<dbReference type="AlphaFoldDB" id="Q72LJ0"/>
<protein>
    <submittedName>
        <fullName evidence="1">Uncharacterized protein</fullName>
    </submittedName>
</protein>
<dbReference type="eggNOG" id="ENOG5030PV3">
    <property type="taxonomic scope" value="Bacteria"/>
</dbReference>
<proteinExistence type="predicted"/>
<reference evidence="1 2" key="1">
    <citation type="journal article" date="2004" name="Nat. Biotechnol.">
        <title>The genome sequence of the extreme thermophile Thermus thermophilus.</title>
        <authorList>
            <person name="Henne A."/>
            <person name="Brueggemann H."/>
            <person name="Raasch C."/>
            <person name="Wiezer A."/>
            <person name="Hartsch T."/>
            <person name="Liesegang H."/>
            <person name="Johann A."/>
            <person name="Lienard T."/>
            <person name="Gohl O."/>
            <person name="Martinez-Arias R."/>
            <person name="Jacobi C."/>
            <person name="Starkuviene V."/>
            <person name="Schlenczeck S."/>
            <person name="Dencker S."/>
            <person name="Huber R."/>
            <person name="Klenk H.-P."/>
            <person name="Overbeek R."/>
            <person name="Kramer W."/>
            <person name="Merkl R."/>
            <person name="Gottschalk G."/>
            <person name="Fritz H.-J."/>
        </authorList>
    </citation>
    <scope>NUCLEOTIDE SEQUENCE [LARGE SCALE GENOMIC DNA]</scope>
    <source>
        <strain evidence="2">ATCC BAA-163 / DSM 7039 / HB27</strain>
    </source>
</reference>